<sequence length="106" mass="12366">MKDLTQYSIKDGSEFRVFRVDINRMKCIEVDDICDQVILIGQYGPGFSCSSSGTTFKSNSIYYIVEFDSSVYVYDLDDKSTTVWLPHDIVGFKYFNHFWVDLMLEK</sequence>
<proteinExistence type="predicted"/>
<dbReference type="EMBL" id="JAVIJP010000007">
    <property type="protein sequence ID" value="KAL3649478.1"/>
    <property type="molecule type" value="Genomic_DNA"/>
</dbReference>
<organism evidence="1 2">
    <name type="scientific">Castilleja foliolosa</name>
    <dbReference type="NCBI Taxonomy" id="1961234"/>
    <lineage>
        <taxon>Eukaryota</taxon>
        <taxon>Viridiplantae</taxon>
        <taxon>Streptophyta</taxon>
        <taxon>Embryophyta</taxon>
        <taxon>Tracheophyta</taxon>
        <taxon>Spermatophyta</taxon>
        <taxon>Magnoliopsida</taxon>
        <taxon>eudicotyledons</taxon>
        <taxon>Gunneridae</taxon>
        <taxon>Pentapetalae</taxon>
        <taxon>asterids</taxon>
        <taxon>lamiids</taxon>
        <taxon>Lamiales</taxon>
        <taxon>Orobanchaceae</taxon>
        <taxon>Pedicularideae</taxon>
        <taxon>Castillejinae</taxon>
        <taxon>Castilleja</taxon>
    </lineage>
</organism>
<keyword evidence="2" id="KW-1185">Reference proteome</keyword>
<name>A0ABD3E4Q4_9LAMI</name>
<dbReference type="Proteomes" id="UP001632038">
    <property type="component" value="Unassembled WGS sequence"/>
</dbReference>
<evidence type="ECO:0000313" key="1">
    <source>
        <dbReference type="EMBL" id="KAL3649478.1"/>
    </source>
</evidence>
<dbReference type="AlphaFoldDB" id="A0ABD3E4Q4"/>
<protein>
    <recommendedName>
        <fullName evidence="3">DUF295 domain-containing protein</fullName>
    </recommendedName>
</protein>
<evidence type="ECO:0008006" key="3">
    <source>
        <dbReference type="Google" id="ProtNLM"/>
    </source>
</evidence>
<evidence type="ECO:0000313" key="2">
    <source>
        <dbReference type="Proteomes" id="UP001632038"/>
    </source>
</evidence>
<dbReference type="PANTHER" id="PTHR40891:SF1">
    <property type="entry name" value="DUF295 DOMAIN-CONTAINING PROTEIN"/>
    <property type="match status" value="1"/>
</dbReference>
<dbReference type="PANTHER" id="PTHR40891">
    <property type="entry name" value="DUF295 DOMAIN-CONTAINING PROTEIN"/>
    <property type="match status" value="1"/>
</dbReference>
<accession>A0ABD3E4Q4</accession>
<reference evidence="2" key="1">
    <citation type="journal article" date="2024" name="IScience">
        <title>Strigolactones Initiate the Formation of Haustorium-like Structures in Castilleja.</title>
        <authorList>
            <person name="Buerger M."/>
            <person name="Peterson D."/>
            <person name="Chory J."/>
        </authorList>
    </citation>
    <scope>NUCLEOTIDE SEQUENCE [LARGE SCALE GENOMIC DNA]</scope>
</reference>
<gene>
    <name evidence="1" type="ORF">CASFOL_005881</name>
</gene>
<comment type="caution">
    <text evidence="1">The sequence shown here is derived from an EMBL/GenBank/DDBJ whole genome shotgun (WGS) entry which is preliminary data.</text>
</comment>